<keyword evidence="3" id="KW-0472">Membrane</keyword>
<comment type="subcellular location">
    <subcellularLocation>
        <location evidence="1">Cell envelope</location>
    </subcellularLocation>
</comment>
<dbReference type="EMBL" id="CP062789">
    <property type="protein sequence ID" value="QOK22563.1"/>
    <property type="molecule type" value="Genomic_DNA"/>
</dbReference>
<dbReference type="Proteomes" id="UP000593998">
    <property type="component" value="Chromosome"/>
</dbReference>
<keyword evidence="4" id="KW-0732">Signal</keyword>
<name>A0A1W1YQ92_9MICO</name>
<dbReference type="EMBL" id="FWXN01000002">
    <property type="protein sequence ID" value="SMC37878.1"/>
    <property type="molecule type" value="Genomic_DNA"/>
</dbReference>
<evidence type="ECO:0000313" key="7">
    <source>
        <dbReference type="Proteomes" id="UP000192634"/>
    </source>
</evidence>
<gene>
    <name evidence="5" type="ORF">IGS73_16100</name>
    <name evidence="6" type="ORF">SAMN06296429_102221</name>
</gene>
<protein>
    <submittedName>
        <fullName evidence="5">LppX_LprAFG lipoprotein</fullName>
    </submittedName>
</protein>
<dbReference type="Gene3D" id="2.50.20.20">
    <property type="match status" value="1"/>
</dbReference>
<dbReference type="InterPro" id="IPR009830">
    <property type="entry name" value="LppX/LprAFG"/>
</dbReference>
<evidence type="ECO:0000256" key="2">
    <source>
        <dbReference type="ARBA" id="ARBA00009194"/>
    </source>
</evidence>
<proteinExistence type="inferred from homology"/>
<comment type="similarity">
    <text evidence="2">Belongs to the LppX/LprAFG lipoprotein family.</text>
</comment>
<dbReference type="SUPFAM" id="SSF89392">
    <property type="entry name" value="Prokaryotic lipoproteins and lipoprotein localization factors"/>
    <property type="match status" value="1"/>
</dbReference>
<organism evidence="6 7">
    <name type="scientific">Janibacter indicus</name>
    <dbReference type="NCBI Taxonomy" id="857417"/>
    <lineage>
        <taxon>Bacteria</taxon>
        <taxon>Bacillati</taxon>
        <taxon>Actinomycetota</taxon>
        <taxon>Actinomycetes</taxon>
        <taxon>Micrococcales</taxon>
        <taxon>Intrasporangiaceae</taxon>
        <taxon>Janibacter</taxon>
    </lineage>
</organism>
<accession>A0A1W1YQ92</accession>
<evidence type="ECO:0000313" key="5">
    <source>
        <dbReference type="EMBL" id="QOK22563.1"/>
    </source>
</evidence>
<evidence type="ECO:0000256" key="3">
    <source>
        <dbReference type="ARBA" id="ARBA00022475"/>
    </source>
</evidence>
<feature type="chain" id="PRO_5036027825" evidence="4">
    <location>
        <begin position="23"/>
        <end position="230"/>
    </location>
</feature>
<dbReference type="AlphaFoldDB" id="A0A1W1YQ92"/>
<reference evidence="6 7" key="1">
    <citation type="submission" date="2017-04" db="EMBL/GenBank/DDBJ databases">
        <authorList>
            <person name="Afonso C.L."/>
            <person name="Miller P.J."/>
            <person name="Scott M.A."/>
            <person name="Spackman E."/>
            <person name="Goraichik I."/>
            <person name="Dimitrov K.M."/>
            <person name="Suarez D.L."/>
            <person name="Swayne D.E."/>
        </authorList>
    </citation>
    <scope>NUCLEOTIDE SEQUENCE [LARGE SCALE GENOMIC DNA]</scope>
    <source>
        <strain evidence="6 7">CGMCC 1.12511</strain>
    </source>
</reference>
<feature type="signal peptide" evidence="4">
    <location>
        <begin position="1"/>
        <end position="22"/>
    </location>
</feature>
<dbReference type="InterPro" id="IPR029046">
    <property type="entry name" value="LolA/LolB/LppX"/>
</dbReference>
<dbReference type="Proteomes" id="UP000192634">
    <property type="component" value="Unassembled WGS sequence"/>
</dbReference>
<sequence>MRRRSVLAAVPLVLTMAAGCSAFEEATPPTEALDKARTIYVDSGTVTFDLKSSAIPKGRNGVSAANGSGIVDKTTPKFQGQVTGVIDGASAGVEIIAIDDKTWMSFFTKDFNPVDMKDLGAPNPAEFFRTGSGVDQILENTEDAKAGEKTRDGDTVLQEYTGTVPKADIERLFGLAEGGDTFDVTYGIEPDSGELRQVEITGDFYKESETTYTLRLKDYGKNVEITKPSS</sequence>
<dbReference type="GO" id="GO:0030313">
    <property type="term" value="C:cell envelope"/>
    <property type="evidence" value="ECO:0007669"/>
    <property type="project" value="UniProtKB-SubCell"/>
</dbReference>
<keyword evidence="5" id="KW-0449">Lipoprotein</keyword>
<dbReference type="Pfam" id="PF07161">
    <property type="entry name" value="LppX_LprAFG"/>
    <property type="match status" value="1"/>
</dbReference>
<dbReference type="RefSeq" id="WP_083546208.1">
    <property type="nucleotide sequence ID" value="NZ_CP013290.1"/>
</dbReference>
<evidence type="ECO:0000256" key="4">
    <source>
        <dbReference type="SAM" id="SignalP"/>
    </source>
</evidence>
<evidence type="ECO:0000256" key="1">
    <source>
        <dbReference type="ARBA" id="ARBA00004196"/>
    </source>
</evidence>
<evidence type="ECO:0000313" key="8">
    <source>
        <dbReference type="Proteomes" id="UP000593998"/>
    </source>
</evidence>
<reference evidence="5 8" key="2">
    <citation type="submission" date="2020-10" db="EMBL/GenBank/DDBJ databases">
        <title>Janibacter indicus TT2 genome sequence.</title>
        <authorList>
            <person name="Lee K."/>
            <person name="Ganzorig M."/>
        </authorList>
    </citation>
    <scope>NUCLEOTIDE SEQUENCE [LARGE SCALE GENOMIC DNA]</scope>
    <source>
        <strain evidence="5 8">TT2</strain>
    </source>
</reference>
<dbReference type="OrthoDB" id="5143207at2"/>
<dbReference type="PROSITE" id="PS51257">
    <property type="entry name" value="PROKAR_LIPOPROTEIN"/>
    <property type="match status" value="1"/>
</dbReference>
<keyword evidence="3" id="KW-1003">Cell membrane</keyword>
<evidence type="ECO:0000313" key="6">
    <source>
        <dbReference type="EMBL" id="SMC37878.1"/>
    </source>
</evidence>